<dbReference type="Gene3D" id="3.60.21.10">
    <property type="match status" value="1"/>
</dbReference>
<dbReference type="Pfam" id="PF00149">
    <property type="entry name" value="Metallophos"/>
    <property type="match status" value="1"/>
</dbReference>
<dbReference type="InterPro" id="IPR006311">
    <property type="entry name" value="TAT_signal"/>
</dbReference>
<dbReference type="Pfam" id="PF00395">
    <property type="entry name" value="SLH"/>
    <property type="match status" value="2"/>
</dbReference>
<comment type="caution">
    <text evidence="4">The sequence shown here is derived from an EMBL/GenBank/DDBJ whole genome shotgun (WGS) entry which is preliminary data.</text>
</comment>
<evidence type="ECO:0000256" key="2">
    <source>
        <dbReference type="SAM" id="SignalP"/>
    </source>
</evidence>
<dbReference type="Proteomes" id="UP001484097">
    <property type="component" value="Unassembled WGS sequence"/>
</dbReference>
<feature type="domain" description="SLH" evidence="3">
    <location>
        <begin position="712"/>
        <end position="771"/>
    </location>
</feature>
<feature type="domain" description="SLH" evidence="3">
    <location>
        <begin position="653"/>
        <end position="711"/>
    </location>
</feature>
<gene>
    <name evidence="4" type="ORF">ABDK96_06545</name>
</gene>
<evidence type="ECO:0000313" key="5">
    <source>
        <dbReference type="Proteomes" id="UP001484097"/>
    </source>
</evidence>
<dbReference type="PANTHER" id="PTHR22953">
    <property type="entry name" value="ACID PHOSPHATASE RELATED"/>
    <property type="match status" value="1"/>
</dbReference>
<dbReference type="InterPro" id="IPR004843">
    <property type="entry name" value="Calcineurin-like_PHP"/>
</dbReference>
<feature type="chain" id="PRO_5047064479" evidence="2">
    <location>
        <begin position="33"/>
        <end position="842"/>
    </location>
</feature>
<dbReference type="PROSITE" id="PS51318">
    <property type="entry name" value="TAT"/>
    <property type="match status" value="1"/>
</dbReference>
<feature type="domain" description="SLH" evidence="3">
    <location>
        <begin position="772"/>
        <end position="835"/>
    </location>
</feature>
<protein>
    <submittedName>
        <fullName evidence="4">S-layer homology domain-containing protein</fullName>
    </submittedName>
</protein>
<organism evidence="4 5">
    <name type="scientific">Citricoccus nitrophenolicus</name>
    <dbReference type="NCBI Taxonomy" id="863575"/>
    <lineage>
        <taxon>Bacteria</taxon>
        <taxon>Bacillati</taxon>
        <taxon>Actinomycetota</taxon>
        <taxon>Actinomycetes</taxon>
        <taxon>Micrococcales</taxon>
        <taxon>Micrococcaceae</taxon>
        <taxon>Citricoccus</taxon>
    </lineage>
</organism>
<keyword evidence="1 2" id="KW-0732">Signal</keyword>
<dbReference type="SUPFAM" id="SSF56300">
    <property type="entry name" value="Metallo-dependent phosphatases"/>
    <property type="match status" value="1"/>
</dbReference>
<sequence>MSQHDPARPARSRRRTGVGLLAAAVLAGTATAGPAAAVGTLPAPDAVAAAAEAAAITDSSPRPTSPGFRVLPYLMEPSAESVDVVWFSETGAPGTVVVDYPDEGQESLTLTSTPEHQPLLGYTRAELDQEIGGLQQGSWLKGAGNYKHRVRIPGLSPGAEISYTVDQGPDTHEASFTAAPGDDWEELRIVAFSDTETEPYGRMEHREWELSPVNGYTEDSLQRPGEGSAWDQKFGHATRYGSFTLNYPLDQDTALKENLKHIEAAEPDLMMVAGDLAQGAGYQPAWDEFFGYFAGEHGDLASRVPLLTALGNWETFAALNGGYGTAEDQSPAVVSRNKYHAYFERTGEGADPENPQYRGSYYRTDHGPVTILTLDSTNGVPDEDTATGALSGPVFSGDDTNLTGENLSTDTQGMFTMETYTQAFKDLFPGSTDEDVDLPNLNEGTAQWAWAQEQLADAREKDQVVLVQFHHAGYSNGVHGTPPNHEHPDNQSGVAMRAYTPMFEEYGVSAVISGHDEMFERSWVDEDGDGEGFHSFDVGVAADGLRGEQLAADEDGVYEPIRFNTSSEWMAAADEPETWVERDGVLQLEDGGLHYGHLQLDLKHVGDSTEVTMTPVYVFPQLDSEYNLVGTERRVYDDVVTFTVDRDGTEAPATEDFSDNPDGSQYYAPVRWMQEQGITTGYADGTYGKFRDISRGESLAFLYRYRDGAPGAGEDFSDVTADSSFYDAITWAVENGVATGYGDGTFRSGGEVTRAEFVSFLHRASGAEAAGEGTDFPDVDPDSSHAEAIAWAAARGVVTGYEDGTFRPHAPIHRAEVAVVLHQFDQSDQSDQSDQTGQSAAE</sequence>
<dbReference type="PROSITE" id="PS51272">
    <property type="entry name" value="SLH"/>
    <property type="match status" value="3"/>
</dbReference>
<keyword evidence="5" id="KW-1185">Reference proteome</keyword>
<dbReference type="InterPro" id="IPR029052">
    <property type="entry name" value="Metallo-depent_PP-like"/>
</dbReference>
<name>A0ABV0IGR4_9MICC</name>
<accession>A0ABV0IGR4</accession>
<dbReference type="EMBL" id="JBDXMX010000002">
    <property type="protein sequence ID" value="MEO9247333.1"/>
    <property type="molecule type" value="Genomic_DNA"/>
</dbReference>
<dbReference type="RefSeq" id="WP_347919860.1">
    <property type="nucleotide sequence ID" value="NZ_JBDXMX010000002.1"/>
</dbReference>
<proteinExistence type="predicted"/>
<feature type="signal peptide" evidence="2">
    <location>
        <begin position="1"/>
        <end position="32"/>
    </location>
</feature>
<reference evidence="4 5" key="1">
    <citation type="submission" date="2024-05" db="EMBL/GenBank/DDBJ databases">
        <authorList>
            <person name="Yi C."/>
        </authorList>
    </citation>
    <scope>NUCLEOTIDE SEQUENCE [LARGE SCALE GENOMIC DNA]</scope>
    <source>
        <strain evidence="4 5">XS13</strain>
    </source>
</reference>
<evidence type="ECO:0000256" key="1">
    <source>
        <dbReference type="ARBA" id="ARBA00022729"/>
    </source>
</evidence>
<dbReference type="InterPro" id="IPR001119">
    <property type="entry name" value="SLH_dom"/>
</dbReference>
<dbReference type="InterPro" id="IPR039331">
    <property type="entry name" value="PAPs-like"/>
</dbReference>
<dbReference type="PANTHER" id="PTHR22953:SF153">
    <property type="entry name" value="PURPLE ACID PHOSPHATASE"/>
    <property type="match status" value="1"/>
</dbReference>
<evidence type="ECO:0000259" key="3">
    <source>
        <dbReference type="PROSITE" id="PS51272"/>
    </source>
</evidence>
<evidence type="ECO:0000313" key="4">
    <source>
        <dbReference type="EMBL" id="MEO9247333.1"/>
    </source>
</evidence>